<dbReference type="AlphaFoldDB" id="A0AAV3WDF6"/>
<accession>A0AAV3WDF6</accession>
<name>A0AAV3WDF6_ACIJO</name>
<dbReference type="Proteomes" id="UP000321274">
    <property type="component" value="Unassembled WGS sequence"/>
</dbReference>
<organism evidence="1 2">
    <name type="scientific">Acinetobacter johnsonii</name>
    <dbReference type="NCBI Taxonomy" id="40214"/>
    <lineage>
        <taxon>Bacteria</taxon>
        <taxon>Pseudomonadati</taxon>
        <taxon>Pseudomonadota</taxon>
        <taxon>Gammaproteobacteria</taxon>
        <taxon>Moraxellales</taxon>
        <taxon>Moraxellaceae</taxon>
        <taxon>Acinetobacter</taxon>
    </lineage>
</organism>
<protein>
    <submittedName>
        <fullName evidence="1">Uncharacterized protein</fullName>
    </submittedName>
</protein>
<gene>
    <name evidence="1" type="ORF">AJO04nite_12410</name>
</gene>
<evidence type="ECO:0000313" key="2">
    <source>
        <dbReference type="Proteomes" id="UP000321274"/>
    </source>
</evidence>
<reference evidence="1 2" key="1">
    <citation type="submission" date="2019-07" db="EMBL/GenBank/DDBJ databases">
        <title>Whole genome shotgun sequence of Acinetobacter johnsonii NBRC 102197.</title>
        <authorList>
            <person name="Hosoyama A."/>
            <person name="Uohara A."/>
            <person name="Ohji S."/>
            <person name="Ichikawa N."/>
        </authorList>
    </citation>
    <scope>NUCLEOTIDE SEQUENCE [LARGE SCALE GENOMIC DNA]</scope>
    <source>
        <strain evidence="1 2">NBRC 102197</strain>
    </source>
</reference>
<sequence length="53" mass="6255">MSEKNQSHECLVCGQKFLIKNLIPMGQYENLLLKKFHMIFQNGRLKVIYAKQT</sequence>
<evidence type="ECO:0000313" key="1">
    <source>
        <dbReference type="EMBL" id="GEK43983.1"/>
    </source>
</evidence>
<comment type="caution">
    <text evidence="1">The sequence shown here is derived from an EMBL/GenBank/DDBJ whole genome shotgun (WGS) entry which is preliminary data.</text>
</comment>
<proteinExistence type="predicted"/>
<dbReference type="EMBL" id="BJUJ01000025">
    <property type="protein sequence ID" value="GEK43983.1"/>
    <property type="molecule type" value="Genomic_DNA"/>
</dbReference>